<evidence type="ECO:0000313" key="1">
    <source>
        <dbReference type="EMBL" id="CEO88536.1"/>
    </source>
</evidence>
<gene>
    <name evidence="1" type="ORF">SSCH_2020002</name>
</gene>
<proteinExistence type="predicted"/>
<dbReference type="EMBL" id="CDRZ01000116">
    <property type="protein sequence ID" value="CEO88536.1"/>
    <property type="molecule type" value="Genomic_DNA"/>
</dbReference>
<accession>A0A0B7MKM9</accession>
<evidence type="ECO:0000313" key="2">
    <source>
        <dbReference type="Proteomes" id="UP000046155"/>
    </source>
</evidence>
<keyword evidence="2" id="KW-1185">Reference proteome</keyword>
<name>A0A0B7MKM9_9FIRM</name>
<organism evidence="1 2">
    <name type="scientific">Syntrophaceticus schinkii</name>
    <dbReference type="NCBI Taxonomy" id="499207"/>
    <lineage>
        <taxon>Bacteria</taxon>
        <taxon>Bacillati</taxon>
        <taxon>Bacillota</taxon>
        <taxon>Clostridia</taxon>
        <taxon>Thermoanaerobacterales</taxon>
        <taxon>Thermoanaerobacterales Family III. Incertae Sedis</taxon>
        <taxon>Syntrophaceticus</taxon>
    </lineage>
</organism>
<protein>
    <submittedName>
        <fullName evidence="1">Uncharacterized protein</fullName>
    </submittedName>
</protein>
<sequence length="114" mass="12959">MTDGFPVALKLVRTDFKEITNTNTNYSVEKIIRIINKHKLGTYVYSLGKGDIPLKLTERLGTIYEASIQLWRATMSDMHSNIPGIPYHSFTLSSIITAKDRGYYNESSQVYLPP</sequence>
<dbReference type="Proteomes" id="UP000046155">
    <property type="component" value="Unassembled WGS sequence"/>
</dbReference>
<dbReference type="RefSeq" id="WP_044664671.1">
    <property type="nucleotide sequence ID" value="NZ_CDRZ01000116.1"/>
</dbReference>
<reference evidence="2" key="1">
    <citation type="submission" date="2015-01" db="EMBL/GenBank/DDBJ databases">
        <authorList>
            <person name="Manzoor Shahid"/>
            <person name="Zubair Saima"/>
        </authorList>
    </citation>
    <scope>NUCLEOTIDE SEQUENCE [LARGE SCALE GENOMIC DNA]</scope>
    <source>
        <strain evidence="2">Sp3</strain>
    </source>
</reference>
<dbReference type="AlphaFoldDB" id="A0A0B7MKM9"/>